<comment type="caution">
    <text evidence="1">The sequence shown here is derived from an EMBL/GenBank/DDBJ whole genome shotgun (WGS) entry which is preliminary data.</text>
</comment>
<dbReference type="AlphaFoldDB" id="A0AAW2VGP4"/>
<dbReference type="EMBL" id="JACGWN010000010">
    <property type="protein sequence ID" value="KAL0427337.1"/>
    <property type="molecule type" value="Genomic_DNA"/>
</dbReference>
<organism evidence="1">
    <name type="scientific">Sesamum latifolium</name>
    <dbReference type="NCBI Taxonomy" id="2727402"/>
    <lineage>
        <taxon>Eukaryota</taxon>
        <taxon>Viridiplantae</taxon>
        <taxon>Streptophyta</taxon>
        <taxon>Embryophyta</taxon>
        <taxon>Tracheophyta</taxon>
        <taxon>Spermatophyta</taxon>
        <taxon>Magnoliopsida</taxon>
        <taxon>eudicotyledons</taxon>
        <taxon>Gunneridae</taxon>
        <taxon>Pentapetalae</taxon>
        <taxon>asterids</taxon>
        <taxon>lamiids</taxon>
        <taxon>Lamiales</taxon>
        <taxon>Pedaliaceae</taxon>
        <taxon>Sesamum</taxon>
    </lineage>
</organism>
<accession>A0AAW2VGP4</accession>
<protein>
    <submittedName>
        <fullName evidence="1">Uncharacterized protein</fullName>
    </submittedName>
</protein>
<reference evidence="1" key="2">
    <citation type="journal article" date="2024" name="Plant">
        <title>Genomic evolution and insights into agronomic trait innovations of Sesamum species.</title>
        <authorList>
            <person name="Miao H."/>
            <person name="Wang L."/>
            <person name="Qu L."/>
            <person name="Liu H."/>
            <person name="Sun Y."/>
            <person name="Le M."/>
            <person name="Wang Q."/>
            <person name="Wei S."/>
            <person name="Zheng Y."/>
            <person name="Lin W."/>
            <person name="Duan Y."/>
            <person name="Cao H."/>
            <person name="Xiong S."/>
            <person name="Wang X."/>
            <person name="Wei L."/>
            <person name="Li C."/>
            <person name="Ma Q."/>
            <person name="Ju M."/>
            <person name="Zhao R."/>
            <person name="Li G."/>
            <person name="Mu C."/>
            <person name="Tian Q."/>
            <person name="Mei H."/>
            <person name="Zhang T."/>
            <person name="Gao T."/>
            <person name="Zhang H."/>
        </authorList>
    </citation>
    <scope>NUCLEOTIDE SEQUENCE</scope>
    <source>
        <strain evidence="1">KEN1</strain>
    </source>
</reference>
<proteinExistence type="predicted"/>
<reference evidence="1" key="1">
    <citation type="submission" date="2020-06" db="EMBL/GenBank/DDBJ databases">
        <authorList>
            <person name="Li T."/>
            <person name="Hu X."/>
            <person name="Zhang T."/>
            <person name="Song X."/>
            <person name="Zhang H."/>
            <person name="Dai N."/>
            <person name="Sheng W."/>
            <person name="Hou X."/>
            <person name="Wei L."/>
        </authorList>
    </citation>
    <scope>NUCLEOTIDE SEQUENCE</scope>
    <source>
        <strain evidence="1">KEN1</strain>
        <tissue evidence="1">Leaf</tissue>
    </source>
</reference>
<gene>
    <name evidence="1" type="ORF">Slati_2908500</name>
</gene>
<evidence type="ECO:0000313" key="1">
    <source>
        <dbReference type="EMBL" id="KAL0427337.1"/>
    </source>
</evidence>
<sequence length="50" mass="5690">MGCPNWCGMRALFAREQGFTAYVATMFLRTASMGTYKPTVESHFKSRTIH</sequence>
<name>A0AAW2VGP4_9LAMI</name>